<evidence type="ECO:0000313" key="2">
    <source>
        <dbReference type="Proteomes" id="UP000256541"/>
    </source>
</evidence>
<dbReference type="GO" id="GO:0005737">
    <property type="term" value="C:cytoplasm"/>
    <property type="evidence" value="ECO:0007669"/>
    <property type="project" value="TreeGrafter"/>
</dbReference>
<evidence type="ECO:0000313" key="1">
    <source>
        <dbReference type="EMBL" id="RFA15563.1"/>
    </source>
</evidence>
<dbReference type="Pfam" id="PF13344">
    <property type="entry name" value="Hydrolase_6"/>
    <property type="match status" value="1"/>
</dbReference>
<protein>
    <submittedName>
        <fullName evidence="1">Haloacid dehalogenase</fullName>
    </submittedName>
</protein>
<dbReference type="EMBL" id="NBXB01000019">
    <property type="protein sequence ID" value="RFA15563.1"/>
    <property type="molecule type" value="Genomic_DNA"/>
</dbReference>
<sequence length="340" mass="35625">MNLFPTRRSRAVASTPLDGVDVILADLDGVVYTGRNAIEHAVEALGRAVRDGVAVGYITNNASRTDVQVAEHLTSFGLTVAPRDVVTSPQVAVLLLAALVPAGSTILVVGGEGLTSEVEKAGFSVTRQASDNPAAVIQGFAPTVAWSDLAQASFALHTGIPWVATNTDWTIPVEGGIAPGNGTLVSAVHTAVGTLPVVGGKPEKAIFDVAVERFDAKTPLFIGDRLDTDIVGANRAGMRSVHVLTGIDGPKQLLAADKDFRPTFVLDDLRGLFEPYPVTEFSKDGNTATVASAVVRLKGNAIEVVRRGESPVDRLRAASSLIWASGRPIYGLEVAPELYS</sequence>
<dbReference type="InterPro" id="IPR006357">
    <property type="entry name" value="HAD-SF_hydro_IIA"/>
</dbReference>
<dbReference type="Gene3D" id="3.40.50.1000">
    <property type="entry name" value="HAD superfamily/HAD-like"/>
    <property type="match status" value="2"/>
</dbReference>
<dbReference type="AlphaFoldDB" id="A0A3E0W234"/>
<reference evidence="1 2" key="1">
    <citation type="submission" date="2017-04" db="EMBL/GenBank/DDBJ databases">
        <title>Comparative genome analysis of Subtercola boreus.</title>
        <authorList>
            <person name="Cho Y.-J."/>
            <person name="Cho A."/>
            <person name="Kim O.-S."/>
            <person name="Lee J.-I."/>
        </authorList>
    </citation>
    <scope>NUCLEOTIDE SEQUENCE [LARGE SCALE GENOMIC DNA]</scope>
    <source>
        <strain evidence="1 2">P27479</strain>
    </source>
</reference>
<dbReference type="PANTHER" id="PTHR19288">
    <property type="entry name" value="4-NITROPHENYLPHOSPHATASE-RELATED"/>
    <property type="match status" value="1"/>
</dbReference>
<proteinExistence type="predicted"/>
<dbReference type="Proteomes" id="UP000256541">
    <property type="component" value="Unassembled WGS sequence"/>
</dbReference>
<name>A0A3E0W234_9MICO</name>
<dbReference type="SUPFAM" id="SSF56784">
    <property type="entry name" value="HAD-like"/>
    <property type="match status" value="1"/>
</dbReference>
<comment type="caution">
    <text evidence="1">The sequence shown here is derived from an EMBL/GenBank/DDBJ whole genome shotgun (WGS) entry which is preliminary data.</text>
</comment>
<organism evidence="1 2">
    <name type="scientific">Subtercola boreus</name>
    <dbReference type="NCBI Taxonomy" id="120213"/>
    <lineage>
        <taxon>Bacteria</taxon>
        <taxon>Bacillati</taxon>
        <taxon>Actinomycetota</taxon>
        <taxon>Actinomycetes</taxon>
        <taxon>Micrococcales</taxon>
        <taxon>Microbacteriaceae</taxon>
        <taxon>Subtercola</taxon>
    </lineage>
</organism>
<dbReference type="InterPro" id="IPR036412">
    <property type="entry name" value="HAD-like_sf"/>
</dbReference>
<dbReference type="InterPro" id="IPR023214">
    <property type="entry name" value="HAD_sf"/>
</dbReference>
<dbReference type="GO" id="GO:0016791">
    <property type="term" value="F:phosphatase activity"/>
    <property type="evidence" value="ECO:0007669"/>
    <property type="project" value="TreeGrafter"/>
</dbReference>
<accession>A0A3E0W234</accession>
<dbReference type="Pfam" id="PF13242">
    <property type="entry name" value="Hydrolase_like"/>
    <property type="match status" value="1"/>
</dbReference>
<gene>
    <name evidence="1" type="ORF">B7R22_06300</name>
</gene>
<dbReference type="PANTHER" id="PTHR19288:SF95">
    <property type="entry name" value="D-GLYCEROL 3-PHOSPHATE PHOSPHATASE"/>
    <property type="match status" value="1"/>
</dbReference>
<dbReference type="NCBIfam" id="TIGR01460">
    <property type="entry name" value="HAD-SF-IIA"/>
    <property type="match status" value="1"/>
</dbReference>